<evidence type="ECO:0000256" key="4">
    <source>
        <dbReference type="PROSITE-ProRule" id="PRU00409"/>
    </source>
</evidence>
<dbReference type="PANTHER" id="PTHR43585:SF2">
    <property type="entry name" value="ATP-GRASP ENZYME FSQD"/>
    <property type="match status" value="1"/>
</dbReference>
<keyword evidence="2 4" id="KW-0547">Nucleotide-binding</keyword>
<keyword evidence="3 4" id="KW-0067">ATP-binding</keyword>
<feature type="domain" description="ATP-grasp" evidence="6">
    <location>
        <begin position="227"/>
        <end position="439"/>
    </location>
</feature>
<dbReference type="InterPro" id="IPR013651">
    <property type="entry name" value="ATP-grasp_RimK-type"/>
</dbReference>
<dbReference type="SUPFAM" id="SSF56059">
    <property type="entry name" value="Glutathione synthetase ATP-binding domain-like"/>
    <property type="match status" value="1"/>
</dbReference>
<evidence type="ECO:0000256" key="5">
    <source>
        <dbReference type="SAM" id="MobiDB-lite"/>
    </source>
</evidence>
<dbReference type="Gene3D" id="3.30.470.20">
    <property type="entry name" value="ATP-grasp fold, B domain"/>
    <property type="match status" value="1"/>
</dbReference>
<evidence type="ECO:0000313" key="7">
    <source>
        <dbReference type="EMBL" id="CAD8327080.1"/>
    </source>
</evidence>
<gene>
    <name evidence="7" type="ORF">TDUB1175_LOCUS25507</name>
</gene>
<proteinExistence type="predicted"/>
<evidence type="ECO:0000256" key="3">
    <source>
        <dbReference type="ARBA" id="ARBA00022840"/>
    </source>
</evidence>
<dbReference type="EMBL" id="HBED01050444">
    <property type="protein sequence ID" value="CAD8327080.1"/>
    <property type="molecule type" value="Transcribed_RNA"/>
</dbReference>
<organism evidence="7">
    <name type="scientific">Pseudictyota dubia</name>
    <dbReference type="NCBI Taxonomy" id="2749911"/>
    <lineage>
        <taxon>Eukaryota</taxon>
        <taxon>Sar</taxon>
        <taxon>Stramenopiles</taxon>
        <taxon>Ochrophyta</taxon>
        <taxon>Bacillariophyta</taxon>
        <taxon>Mediophyceae</taxon>
        <taxon>Biddulphiophycidae</taxon>
        <taxon>Eupodiscales</taxon>
        <taxon>Odontellaceae</taxon>
        <taxon>Pseudictyota</taxon>
    </lineage>
</organism>
<dbReference type="AlphaFoldDB" id="A0A7R9WKN6"/>
<dbReference type="PROSITE" id="PS50975">
    <property type="entry name" value="ATP_GRASP"/>
    <property type="match status" value="1"/>
</dbReference>
<accession>A0A7R9WKN6</accession>
<dbReference type="GO" id="GO:0016874">
    <property type="term" value="F:ligase activity"/>
    <property type="evidence" value="ECO:0007669"/>
    <property type="project" value="UniProtKB-KW"/>
</dbReference>
<dbReference type="GO" id="GO:0046872">
    <property type="term" value="F:metal ion binding"/>
    <property type="evidence" value="ECO:0007669"/>
    <property type="project" value="InterPro"/>
</dbReference>
<feature type="region of interest" description="Disordered" evidence="5">
    <location>
        <begin position="1"/>
        <end position="21"/>
    </location>
</feature>
<protein>
    <recommendedName>
        <fullName evidence="6">ATP-grasp domain-containing protein</fullName>
    </recommendedName>
</protein>
<evidence type="ECO:0000259" key="6">
    <source>
        <dbReference type="PROSITE" id="PS50975"/>
    </source>
</evidence>
<dbReference type="PANTHER" id="PTHR43585">
    <property type="entry name" value="FUMIPYRROLE BIOSYNTHESIS PROTEIN C"/>
    <property type="match status" value="1"/>
</dbReference>
<evidence type="ECO:0000256" key="1">
    <source>
        <dbReference type="ARBA" id="ARBA00022598"/>
    </source>
</evidence>
<name>A0A7R9WKN6_9STRA</name>
<keyword evidence="1" id="KW-0436">Ligase</keyword>
<sequence length="544" mass="60207">MSPIHCEHPVFEPTTEPIELSGVPVPNDEGANTEPLEHEALVGDELKSEKLIEKQPTLAALGETPFVDDGEEVEYHKIVATEIVADPVAVHEPEPILQNSIILLEPRIAECLALLESAKKRGLFVTVVNTRVFDGSMNIMYYPTAEKLLEVGVHQVYEPPTGQKFSVTECANHLHTIQSQQNLRFLGVLPLREAMVEHSDILSALLGLAVHNDLGTSSARRDKALMKQTVANAGLRVAKYARLTARDGSDVRKAIEELELEFPVVVKTPRGMSTCDVFICETMEEAIERSGQIVRSVGPDGTKANFSLLEEFLGGTEFAVNLIACPTTYRGVQVTDIWQYDKIITDGSNVNRWQTMVDPHDPKYAAMVRYAEGVCRAVGIKYGLGHCEIKAKWDEKRQRWVDPAMIEIGARLAGGRKAIMASKTIPGWYPFDALLDAHCGFPLRVPPSFSPVKVARHVYVPSDKTGILRSYTGADFQRLSTYDDHIMFCEVGKPIKRAVELMSFAGQVWLIGTLEQVEKDAEAARNDFNVEVDPLPVENGGAHR</sequence>
<dbReference type="InterPro" id="IPR052032">
    <property type="entry name" value="ATP-dep_AA_Ligase"/>
</dbReference>
<feature type="compositionally biased region" description="Basic and acidic residues" evidence="5">
    <location>
        <begin position="1"/>
        <end position="10"/>
    </location>
</feature>
<dbReference type="GO" id="GO:0005524">
    <property type="term" value="F:ATP binding"/>
    <property type="evidence" value="ECO:0007669"/>
    <property type="project" value="UniProtKB-UniRule"/>
</dbReference>
<reference evidence="7" key="1">
    <citation type="submission" date="2021-01" db="EMBL/GenBank/DDBJ databases">
        <authorList>
            <person name="Corre E."/>
            <person name="Pelletier E."/>
            <person name="Niang G."/>
            <person name="Scheremetjew M."/>
            <person name="Finn R."/>
            <person name="Kale V."/>
            <person name="Holt S."/>
            <person name="Cochrane G."/>
            <person name="Meng A."/>
            <person name="Brown T."/>
            <person name="Cohen L."/>
        </authorList>
    </citation>
    <scope>NUCLEOTIDE SEQUENCE</scope>
    <source>
        <strain evidence="7">CCMP147</strain>
    </source>
</reference>
<dbReference type="InterPro" id="IPR011761">
    <property type="entry name" value="ATP-grasp"/>
</dbReference>
<dbReference type="Pfam" id="PF08443">
    <property type="entry name" value="RimK"/>
    <property type="match status" value="1"/>
</dbReference>
<evidence type="ECO:0000256" key="2">
    <source>
        <dbReference type="ARBA" id="ARBA00022741"/>
    </source>
</evidence>